<reference evidence="12" key="1">
    <citation type="journal article" date="2023" name="Mol. Phylogenet. Evol.">
        <title>Genome-scale phylogeny and comparative genomics of the fungal order Sordariales.</title>
        <authorList>
            <person name="Hensen N."/>
            <person name="Bonometti L."/>
            <person name="Westerberg I."/>
            <person name="Brannstrom I.O."/>
            <person name="Guillou S."/>
            <person name="Cros-Aarteil S."/>
            <person name="Calhoun S."/>
            <person name="Haridas S."/>
            <person name="Kuo A."/>
            <person name="Mondo S."/>
            <person name="Pangilinan J."/>
            <person name="Riley R."/>
            <person name="LaButti K."/>
            <person name="Andreopoulos B."/>
            <person name="Lipzen A."/>
            <person name="Chen C."/>
            <person name="Yan M."/>
            <person name="Daum C."/>
            <person name="Ng V."/>
            <person name="Clum A."/>
            <person name="Steindorff A."/>
            <person name="Ohm R.A."/>
            <person name="Martin F."/>
            <person name="Silar P."/>
            <person name="Natvig D.O."/>
            <person name="Lalanne C."/>
            <person name="Gautier V."/>
            <person name="Ament-Velasquez S.L."/>
            <person name="Kruys A."/>
            <person name="Hutchinson M.I."/>
            <person name="Powell A.J."/>
            <person name="Barry K."/>
            <person name="Miller A.N."/>
            <person name="Grigoriev I.V."/>
            <person name="Debuchy R."/>
            <person name="Gladieux P."/>
            <person name="Hiltunen Thoren M."/>
            <person name="Johannesson H."/>
        </authorList>
    </citation>
    <scope>NUCLEOTIDE SEQUENCE</scope>
    <source>
        <strain evidence="12">CBS 123565</strain>
    </source>
</reference>
<evidence type="ECO:0000256" key="3">
    <source>
        <dbReference type="ARBA" id="ARBA00022723"/>
    </source>
</evidence>
<dbReference type="PANTHER" id="PTHR31576">
    <property type="entry name" value="TATA BOX-BINDING PROTEIN-ASSOCIATED FACTOR RNA POLYMERASE I SUBUNIT B"/>
    <property type="match status" value="1"/>
</dbReference>
<keyword evidence="5" id="KW-0862">Zinc</keyword>
<keyword evidence="3" id="KW-0479">Metal-binding</keyword>
<evidence type="ECO:0000256" key="10">
    <source>
        <dbReference type="SAM" id="MobiDB-lite"/>
    </source>
</evidence>
<dbReference type="Proteomes" id="UP001304895">
    <property type="component" value="Unassembled WGS sequence"/>
</dbReference>
<dbReference type="GO" id="GO:0008270">
    <property type="term" value="F:zinc ion binding"/>
    <property type="evidence" value="ECO:0007669"/>
    <property type="project" value="UniProtKB-KW"/>
</dbReference>
<name>A0AAN6UDN3_9PEZI</name>
<evidence type="ECO:0000256" key="8">
    <source>
        <dbReference type="ARBA" id="ARBA00023163"/>
    </source>
</evidence>
<dbReference type="InterPro" id="IPR033599">
    <property type="entry name" value="TAF1B/Rrn7"/>
</dbReference>
<gene>
    <name evidence="12" type="ORF">BT67DRAFT_445392</name>
</gene>
<comment type="similarity">
    <text evidence="2">Belongs to the RRN7/TAF1B family.</text>
</comment>
<dbReference type="Pfam" id="PF20645">
    <property type="entry name" value="Rrn7_cyclin_C"/>
    <property type="match status" value="1"/>
</dbReference>
<keyword evidence="9" id="KW-0539">Nucleus</keyword>
<keyword evidence="4" id="KW-0863">Zinc-finger</keyword>
<evidence type="ECO:0000256" key="1">
    <source>
        <dbReference type="ARBA" id="ARBA00004604"/>
    </source>
</evidence>
<feature type="compositionally biased region" description="Basic and acidic residues" evidence="10">
    <location>
        <begin position="249"/>
        <end position="261"/>
    </location>
</feature>
<evidence type="ECO:0000256" key="5">
    <source>
        <dbReference type="ARBA" id="ARBA00022833"/>
    </source>
</evidence>
<evidence type="ECO:0000256" key="4">
    <source>
        <dbReference type="ARBA" id="ARBA00022771"/>
    </source>
</evidence>
<reference evidence="12" key="2">
    <citation type="submission" date="2023-05" db="EMBL/GenBank/DDBJ databases">
        <authorList>
            <consortium name="Lawrence Berkeley National Laboratory"/>
            <person name="Steindorff A."/>
            <person name="Hensen N."/>
            <person name="Bonometti L."/>
            <person name="Westerberg I."/>
            <person name="Brannstrom I.O."/>
            <person name="Guillou S."/>
            <person name="Cros-Aarteil S."/>
            <person name="Calhoun S."/>
            <person name="Haridas S."/>
            <person name="Kuo A."/>
            <person name="Mondo S."/>
            <person name="Pangilinan J."/>
            <person name="Riley R."/>
            <person name="Labutti K."/>
            <person name="Andreopoulos B."/>
            <person name="Lipzen A."/>
            <person name="Chen C."/>
            <person name="Yanf M."/>
            <person name="Daum C."/>
            <person name="Ng V."/>
            <person name="Clum A."/>
            <person name="Ohm R."/>
            <person name="Martin F."/>
            <person name="Silar P."/>
            <person name="Natvig D."/>
            <person name="Lalanne C."/>
            <person name="Gautier V."/>
            <person name="Ament-Velasquez S.L."/>
            <person name="Kruys A."/>
            <person name="Hutchinson M.I."/>
            <person name="Powell A.J."/>
            <person name="Barry K."/>
            <person name="Miller A.N."/>
            <person name="Grigoriev I.V."/>
            <person name="Debuchy R."/>
            <person name="Gladieux P."/>
            <person name="Thoren M.H."/>
            <person name="Johannesson H."/>
        </authorList>
    </citation>
    <scope>NUCLEOTIDE SEQUENCE</scope>
    <source>
        <strain evidence="12">CBS 123565</strain>
    </source>
</reference>
<evidence type="ECO:0000256" key="7">
    <source>
        <dbReference type="ARBA" id="ARBA00023125"/>
    </source>
</evidence>
<dbReference type="AlphaFoldDB" id="A0AAN6UDN3"/>
<sequence>MPFLGAIDYLPKDWRDRLPGWAHRSLLTRYAKFEGGELHRAVLDLMLGYKENHGLVFPAIPAPPLLFLHIRDLALPPEVHPFAQKTCHLVGMGFSFPTRGSSPSRYMLLDIPDVLLVASLVVATKHLYPPDGVERFPLDAEGPLCRRMDWTVWESEFPKMPDKKPALLEYEHMNLQEIWSMSKGEMNELLDWFQETQIEKSRTDETDIDRLFPLDDIRPLPGIPEIPQEDIEARIGRVQSAMKSVSSRPDPDDGKEGVKRLGSDYRSYKHVDELEGPVKRFYEVAAEVAGLSVRDLVRAVYALEQALQEWQRQDRRHLER</sequence>
<dbReference type="GO" id="GO:0070860">
    <property type="term" value="C:RNA polymerase I core factor complex"/>
    <property type="evidence" value="ECO:0007669"/>
    <property type="project" value="InterPro"/>
</dbReference>
<dbReference type="PANTHER" id="PTHR31576:SF2">
    <property type="entry name" value="TATA BOX-BINDING PROTEIN-ASSOCIATED FACTOR RNA POLYMERASE I SUBUNIT B"/>
    <property type="match status" value="1"/>
</dbReference>
<dbReference type="InterPro" id="IPR048538">
    <property type="entry name" value="Rrn7_cyclin_C"/>
</dbReference>
<accession>A0AAN6UDN3</accession>
<comment type="subcellular location">
    <subcellularLocation>
        <location evidence="1">Nucleus</location>
        <location evidence="1">Nucleolus</location>
    </subcellularLocation>
</comment>
<dbReference type="EMBL" id="MU853432">
    <property type="protein sequence ID" value="KAK4130769.1"/>
    <property type="molecule type" value="Genomic_DNA"/>
</dbReference>
<keyword evidence="7" id="KW-0238">DNA-binding</keyword>
<evidence type="ECO:0000256" key="9">
    <source>
        <dbReference type="ARBA" id="ARBA00023242"/>
    </source>
</evidence>
<dbReference type="GO" id="GO:0042790">
    <property type="term" value="P:nucleolar large rRNA transcription by RNA polymerase I"/>
    <property type="evidence" value="ECO:0007669"/>
    <property type="project" value="TreeGrafter"/>
</dbReference>
<comment type="caution">
    <text evidence="12">The sequence shown here is derived from an EMBL/GenBank/DDBJ whole genome shotgun (WGS) entry which is preliminary data.</text>
</comment>
<keyword evidence="8" id="KW-0804">Transcription</keyword>
<keyword evidence="13" id="KW-1185">Reference proteome</keyword>
<feature type="domain" description="Rrn7/TAF1B C-terminal cyclin" evidence="11">
    <location>
        <begin position="34"/>
        <end position="196"/>
    </location>
</feature>
<protein>
    <recommendedName>
        <fullName evidence="11">Rrn7/TAF1B C-terminal cyclin domain-containing protein</fullName>
    </recommendedName>
</protein>
<evidence type="ECO:0000256" key="6">
    <source>
        <dbReference type="ARBA" id="ARBA00023015"/>
    </source>
</evidence>
<evidence type="ECO:0000259" key="11">
    <source>
        <dbReference type="Pfam" id="PF20645"/>
    </source>
</evidence>
<keyword evidence="6" id="KW-0805">Transcription regulation</keyword>
<evidence type="ECO:0000256" key="2">
    <source>
        <dbReference type="ARBA" id="ARBA00006899"/>
    </source>
</evidence>
<organism evidence="12 13">
    <name type="scientific">Trichocladium antarcticum</name>
    <dbReference type="NCBI Taxonomy" id="1450529"/>
    <lineage>
        <taxon>Eukaryota</taxon>
        <taxon>Fungi</taxon>
        <taxon>Dikarya</taxon>
        <taxon>Ascomycota</taxon>
        <taxon>Pezizomycotina</taxon>
        <taxon>Sordariomycetes</taxon>
        <taxon>Sordariomycetidae</taxon>
        <taxon>Sordariales</taxon>
        <taxon>Chaetomiaceae</taxon>
        <taxon>Trichocladium</taxon>
    </lineage>
</organism>
<evidence type="ECO:0000313" key="12">
    <source>
        <dbReference type="EMBL" id="KAK4130769.1"/>
    </source>
</evidence>
<feature type="region of interest" description="Disordered" evidence="10">
    <location>
        <begin position="239"/>
        <end position="261"/>
    </location>
</feature>
<dbReference type="GO" id="GO:0001164">
    <property type="term" value="F:RNA polymerase I core promoter sequence-specific DNA binding"/>
    <property type="evidence" value="ECO:0007669"/>
    <property type="project" value="InterPro"/>
</dbReference>
<evidence type="ECO:0000313" key="13">
    <source>
        <dbReference type="Proteomes" id="UP001304895"/>
    </source>
</evidence>
<proteinExistence type="inferred from homology"/>